<sequence>MITAERITDLRDLDDAFTIRETVFVHEQGVPLNDEYDEHDRTDATHYLARATDGTPCGAARWRPTDKGVKLERFAVLADYRNQQVGAALLHRVLEDAHAAYPEATLYLHAQLRAIPFYERHGFEKVGEQFTECDIEHYKMIWRGTMTA</sequence>
<feature type="domain" description="N-acetyltransferase" evidence="3">
    <location>
        <begin position="2"/>
        <end position="145"/>
    </location>
</feature>
<evidence type="ECO:0000313" key="4">
    <source>
        <dbReference type="EMBL" id="QNP52460.1"/>
    </source>
</evidence>
<dbReference type="InterPro" id="IPR016181">
    <property type="entry name" value="Acyl_CoA_acyltransferase"/>
</dbReference>
<reference evidence="4 5" key="1">
    <citation type="submission" date="2020-08" db="EMBL/GenBank/DDBJ databases">
        <title>Genome sequence of Hymenobacter qilianensis JCM 19763T.</title>
        <authorList>
            <person name="Hyun D.-W."/>
            <person name="Bae J.-W."/>
        </authorList>
    </citation>
    <scope>NUCLEOTIDE SEQUENCE [LARGE SCALE GENOMIC DNA]</scope>
    <source>
        <strain evidence="4 5">JCM 19763</strain>
    </source>
</reference>
<dbReference type="SUPFAM" id="SSF55729">
    <property type="entry name" value="Acyl-CoA N-acyltransferases (Nat)"/>
    <property type="match status" value="1"/>
</dbReference>
<proteinExistence type="predicted"/>
<dbReference type="CDD" id="cd04301">
    <property type="entry name" value="NAT_SF"/>
    <property type="match status" value="1"/>
</dbReference>
<evidence type="ECO:0000256" key="1">
    <source>
        <dbReference type="ARBA" id="ARBA00022679"/>
    </source>
</evidence>
<evidence type="ECO:0000256" key="2">
    <source>
        <dbReference type="ARBA" id="ARBA00023315"/>
    </source>
</evidence>
<dbReference type="PANTHER" id="PTHR43800:SF1">
    <property type="entry name" value="PEPTIDYL-LYSINE N-ACETYLTRANSFERASE YJAB"/>
    <property type="match status" value="1"/>
</dbReference>
<name>A0A7H0GVZ4_9BACT</name>
<dbReference type="Pfam" id="PF13673">
    <property type="entry name" value="Acetyltransf_10"/>
    <property type="match status" value="1"/>
</dbReference>
<dbReference type="AlphaFoldDB" id="A0A7H0GVZ4"/>
<dbReference type="PROSITE" id="PS51186">
    <property type="entry name" value="GNAT"/>
    <property type="match status" value="1"/>
</dbReference>
<keyword evidence="1 4" id="KW-0808">Transferase</keyword>
<organism evidence="4 5">
    <name type="scientific">Hymenobacter qilianensis</name>
    <dbReference type="NCBI Taxonomy" id="1385715"/>
    <lineage>
        <taxon>Bacteria</taxon>
        <taxon>Pseudomonadati</taxon>
        <taxon>Bacteroidota</taxon>
        <taxon>Cytophagia</taxon>
        <taxon>Cytophagales</taxon>
        <taxon>Hymenobacteraceae</taxon>
        <taxon>Hymenobacter</taxon>
    </lineage>
</organism>
<dbReference type="EMBL" id="CP060784">
    <property type="protein sequence ID" value="QNP52460.1"/>
    <property type="molecule type" value="Genomic_DNA"/>
</dbReference>
<evidence type="ECO:0000313" key="5">
    <source>
        <dbReference type="Proteomes" id="UP000516093"/>
    </source>
</evidence>
<dbReference type="PANTHER" id="PTHR43800">
    <property type="entry name" value="PEPTIDYL-LYSINE N-ACETYLTRANSFERASE YJAB"/>
    <property type="match status" value="1"/>
</dbReference>
<dbReference type="InterPro" id="IPR000182">
    <property type="entry name" value="GNAT_dom"/>
</dbReference>
<protein>
    <submittedName>
        <fullName evidence="4">GNAT family N-acetyltransferase</fullName>
    </submittedName>
</protein>
<dbReference type="GO" id="GO:0016747">
    <property type="term" value="F:acyltransferase activity, transferring groups other than amino-acyl groups"/>
    <property type="evidence" value="ECO:0007669"/>
    <property type="project" value="InterPro"/>
</dbReference>
<dbReference type="RefSeq" id="WP_187732715.1">
    <property type="nucleotide sequence ID" value="NZ_BMFN01000002.1"/>
</dbReference>
<accession>A0A7H0GVZ4</accession>
<dbReference type="KEGG" id="hqi:H9L05_01330"/>
<dbReference type="Proteomes" id="UP000516093">
    <property type="component" value="Chromosome"/>
</dbReference>
<gene>
    <name evidence="4" type="ORF">H9L05_01330</name>
</gene>
<evidence type="ECO:0000259" key="3">
    <source>
        <dbReference type="PROSITE" id="PS51186"/>
    </source>
</evidence>
<keyword evidence="2" id="KW-0012">Acyltransferase</keyword>
<dbReference type="Gene3D" id="3.40.630.30">
    <property type="match status" value="1"/>
</dbReference>
<keyword evidence="5" id="KW-1185">Reference proteome</keyword>